<gene>
    <name evidence="1" type="ORF">METZ01_LOCUS264002</name>
</gene>
<proteinExistence type="predicted"/>
<dbReference type="AlphaFoldDB" id="A0A382JHG7"/>
<dbReference type="EMBL" id="UINC01074191">
    <property type="protein sequence ID" value="SVC11148.1"/>
    <property type="molecule type" value="Genomic_DNA"/>
</dbReference>
<protein>
    <submittedName>
        <fullName evidence="1">Uncharacterized protein</fullName>
    </submittedName>
</protein>
<accession>A0A382JHG7</accession>
<organism evidence="1">
    <name type="scientific">marine metagenome</name>
    <dbReference type="NCBI Taxonomy" id="408172"/>
    <lineage>
        <taxon>unclassified sequences</taxon>
        <taxon>metagenomes</taxon>
        <taxon>ecological metagenomes</taxon>
    </lineage>
</organism>
<reference evidence="1" key="1">
    <citation type="submission" date="2018-05" db="EMBL/GenBank/DDBJ databases">
        <authorList>
            <person name="Lanie J.A."/>
            <person name="Ng W.-L."/>
            <person name="Kazmierczak K.M."/>
            <person name="Andrzejewski T.M."/>
            <person name="Davidsen T.M."/>
            <person name="Wayne K.J."/>
            <person name="Tettelin H."/>
            <person name="Glass J.I."/>
            <person name="Rusch D."/>
            <person name="Podicherti R."/>
            <person name="Tsui H.-C.T."/>
            <person name="Winkler M.E."/>
        </authorList>
    </citation>
    <scope>NUCLEOTIDE SEQUENCE</scope>
</reference>
<sequence length="50" mass="5330">MSVLTPKHPEKNVAAAGSINNGFMSRARFIVAAGFSSHFNRVDVDQEAPG</sequence>
<evidence type="ECO:0000313" key="1">
    <source>
        <dbReference type="EMBL" id="SVC11148.1"/>
    </source>
</evidence>
<name>A0A382JHG7_9ZZZZ</name>